<dbReference type="AlphaFoldDB" id="A0A7S9H073"/>
<dbReference type="RefSeq" id="WP_195800988.1">
    <property type="nucleotide sequence ID" value="NZ_CP061379.1"/>
</dbReference>
<keyword evidence="6" id="KW-1185">Reference proteome</keyword>
<keyword evidence="1" id="KW-0805">Transcription regulation</keyword>
<dbReference type="GO" id="GO:0003700">
    <property type="term" value="F:DNA-binding transcription factor activity"/>
    <property type="evidence" value="ECO:0007669"/>
    <property type="project" value="InterPro"/>
</dbReference>
<protein>
    <submittedName>
        <fullName evidence="5">Helix-turn-helix domain-containing protein</fullName>
    </submittedName>
</protein>
<dbReference type="InterPro" id="IPR020449">
    <property type="entry name" value="Tscrpt_reg_AraC-type_HTH"/>
</dbReference>
<dbReference type="EMBL" id="CP061379">
    <property type="protein sequence ID" value="QPF91420.1"/>
    <property type="molecule type" value="Genomic_DNA"/>
</dbReference>
<dbReference type="InterPro" id="IPR050204">
    <property type="entry name" value="AraC_XylS_family_regulators"/>
</dbReference>
<evidence type="ECO:0000313" key="5">
    <source>
        <dbReference type="EMBL" id="QPF91420.1"/>
    </source>
</evidence>
<dbReference type="PANTHER" id="PTHR46796">
    <property type="entry name" value="HTH-TYPE TRANSCRIPTIONAL ACTIVATOR RHAS-RELATED"/>
    <property type="match status" value="1"/>
</dbReference>
<dbReference type="PANTHER" id="PTHR46796:SF6">
    <property type="entry name" value="ARAC SUBFAMILY"/>
    <property type="match status" value="1"/>
</dbReference>
<dbReference type="InterPro" id="IPR035418">
    <property type="entry name" value="AraC-bd_2"/>
</dbReference>
<gene>
    <name evidence="5" type="ORF">IC761_34100</name>
</gene>
<dbReference type="SUPFAM" id="SSF46689">
    <property type="entry name" value="Homeodomain-like"/>
    <property type="match status" value="1"/>
</dbReference>
<keyword evidence="3" id="KW-0804">Transcription</keyword>
<dbReference type="GO" id="GO:0043565">
    <property type="term" value="F:sequence-specific DNA binding"/>
    <property type="evidence" value="ECO:0007669"/>
    <property type="project" value="InterPro"/>
</dbReference>
<evidence type="ECO:0000256" key="3">
    <source>
        <dbReference type="ARBA" id="ARBA00023163"/>
    </source>
</evidence>
<feature type="domain" description="HTH araC/xylS-type" evidence="4">
    <location>
        <begin position="212"/>
        <end position="311"/>
    </location>
</feature>
<dbReference type="PROSITE" id="PS01124">
    <property type="entry name" value="HTH_ARAC_FAMILY_2"/>
    <property type="match status" value="1"/>
</dbReference>
<evidence type="ECO:0000256" key="2">
    <source>
        <dbReference type="ARBA" id="ARBA00023125"/>
    </source>
</evidence>
<sequence>MPFWSTLDVPTEQQFGYWREVLCEAFITLNPSRKSGGAFSGSVAADLVSEVNVTRLLTEEHRVIRDKPEIRKTPLEYYFVNMQIKGDVIARQRGRETLIRPNEFYIVDSTEPYDLDYRSDLEIYSFRVPKRKLEPLLKDPARQTAVRVSRETPMGLLAVNFLQSVLQCSTAIPPAAGKSVANMIAELVALSLGASTETSESAADSARHALLAAILKFIEAHLHDPALSVETTCRRFGISQRYLHRVFETAEMTFGGYVRSRRLELCAAELLRLPDSPISSIALSSGFNDVSHFNHCFRKRFGSSPREYRHLSRPDL</sequence>
<dbReference type="Pfam" id="PF12833">
    <property type="entry name" value="HTH_18"/>
    <property type="match status" value="1"/>
</dbReference>
<dbReference type="InterPro" id="IPR018060">
    <property type="entry name" value="HTH_AraC"/>
</dbReference>
<reference evidence="5 6" key="1">
    <citation type="submission" date="2020-09" db="EMBL/GenBank/DDBJ databases">
        <title>Complete genomes of bradyrhizobia occurring on native shrubby legumes in Australia.</title>
        <authorList>
            <person name="Lafay B."/>
        </authorList>
    </citation>
    <scope>NUCLEOTIDE SEQUENCE [LARGE SCALE GENOMIC DNA]</scope>
    <source>
        <strain evidence="5 6">BDV5040</strain>
    </source>
</reference>
<dbReference type="Pfam" id="PF14525">
    <property type="entry name" value="AraC_binding_2"/>
    <property type="match status" value="1"/>
</dbReference>
<dbReference type="InterPro" id="IPR009057">
    <property type="entry name" value="Homeodomain-like_sf"/>
</dbReference>
<dbReference type="KEGG" id="bcou:IC761_34100"/>
<organism evidence="5 6">
    <name type="scientific">Bradyrhizobium commune</name>
    <dbReference type="NCBI Taxonomy" id="83627"/>
    <lineage>
        <taxon>Bacteria</taxon>
        <taxon>Pseudomonadati</taxon>
        <taxon>Pseudomonadota</taxon>
        <taxon>Alphaproteobacteria</taxon>
        <taxon>Hyphomicrobiales</taxon>
        <taxon>Nitrobacteraceae</taxon>
        <taxon>Bradyrhizobium</taxon>
    </lineage>
</organism>
<evidence type="ECO:0000259" key="4">
    <source>
        <dbReference type="PROSITE" id="PS01124"/>
    </source>
</evidence>
<dbReference type="PRINTS" id="PR00032">
    <property type="entry name" value="HTHARAC"/>
</dbReference>
<evidence type="ECO:0000256" key="1">
    <source>
        <dbReference type="ARBA" id="ARBA00023015"/>
    </source>
</evidence>
<name>A0A7S9H073_9BRAD</name>
<dbReference type="Proteomes" id="UP000594621">
    <property type="component" value="Chromosome"/>
</dbReference>
<dbReference type="SMART" id="SM00342">
    <property type="entry name" value="HTH_ARAC"/>
    <property type="match status" value="1"/>
</dbReference>
<dbReference type="Gene3D" id="1.10.10.60">
    <property type="entry name" value="Homeodomain-like"/>
    <property type="match status" value="1"/>
</dbReference>
<keyword evidence="2" id="KW-0238">DNA-binding</keyword>
<evidence type="ECO:0000313" key="6">
    <source>
        <dbReference type="Proteomes" id="UP000594621"/>
    </source>
</evidence>
<accession>A0A7S9H073</accession>
<proteinExistence type="predicted"/>